<evidence type="ECO:0000313" key="2">
    <source>
        <dbReference type="EMBL" id="CAB4629206.1"/>
    </source>
</evidence>
<gene>
    <name evidence="2" type="ORF">UFOPK1906_01342</name>
    <name evidence="3" type="ORF">UFOPK3010_01346</name>
    <name evidence="4" type="ORF">UFOPK3785_00644</name>
    <name evidence="5" type="ORF">UFOPK4371_00537</name>
</gene>
<dbReference type="EMBL" id="CAEZVC010000091">
    <property type="protein sequence ID" value="CAB4629206.1"/>
    <property type="molecule type" value="Genomic_DNA"/>
</dbReference>
<evidence type="ECO:0000313" key="5">
    <source>
        <dbReference type="EMBL" id="CAB5075624.1"/>
    </source>
</evidence>
<name>A0A6J7JYI6_9ZZZZ</name>
<organism evidence="4">
    <name type="scientific">freshwater metagenome</name>
    <dbReference type="NCBI Taxonomy" id="449393"/>
    <lineage>
        <taxon>unclassified sequences</taxon>
        <taxon>metagenomes</taxon>
        <taxon>ecological metagenomes</taxon>
    </lineage>
</organism>
<proteinExistence type="predicted"/>
<feature type="region of interest" description="Disordered" evidence="1">
    <location>
        <begin position="1"/>
        <end position="21"/>
    </location>
</feature>
<dbReference type="EMBL" id="CAFBNJ010000024">
    <property type="protein sequence ID" value="CAB4947993.1"/>
    <property type="molecule type" value="Genomic_DNA"/>
</dbReference>
<feature type="compositionally biased region" description="Polar residues" evidence="1">
    <location>
        <begin position="1"/>
        <end position="11"/>
    </location>
</feature>
<evidence type="ECO:0000256" key="1">
    <source>
        <dbReference type="SAM" id="MobiDB-lite"/>
    </source>
</evidence>
<protein>
    <submittedName>
        <fullName evidence="4">Unannotated protein</fullName>
    </submittedName>
</protein>
<accession>A0A6J7JYI6</accession>
<dbReference type="EMBL" id="CAFAAM010000210">
    <property type="protein sequence ID" value="CAB4814399.1"/>
    <property type="molecule type" value="Genomic_DNA"/>
</dbReference>
<reference evidence="4" key="1">
    <citation type="submission" date="2020-05" db="EMBL/GenBank/DDBJ databases">
        <authorList>
            <person name="Chiriac C."/>
            <person name="Salcher M."/>
            <person name="Ghai R."/>
            <person name="Kavagutti S V."/>
        </authorList>
    </citation>
    <scope>NUCLEOTIDE SEQUENCE</scope>
</reference>
<evidence type="ECO:0000313" key="3">
    <source>
        <dbReference type="EMBL" id="CAB4814399.1"/>
    </source>
</evidence>
<dbReference type="EMBL" id="CAFBRD010000019">
    <property type="protein sequence ID" value="CAB5075624.1"/>
    <property type="molecule type" value="Genomic_DNA"/>
</dbReference>
<evidence type="ECO:0000313" key="4">
    <source>
        <dbReference type="EMBL" id="CAB4947993.1"/>
    </source>
</evidence>
<sequence>MQIHSSGNLTDGSWPLKKGRHRRFEEARALKRTNENLDAILDARDAEPCPECGADPGHDHSSWCMYDAEADRDESAWPS</sequence>
<dbReference type="AlphaFoldDB" id="A0A6J7JYI6"/>